<dbReference type="Gene3D" id="3.40.50.150">
    <property type="entry name" value="Vaccinia Virus protein VP39"/>
    <property type="match status" value="1"/>
</dbReference>
<dbReference type="EMBL" id="KZ678738">
    <property type="protein sequence ID" value="PSR75850.1"/>
    <property type="molecule type" value="Genomic_DNA"/>
</dbReference>
<dbReference type="InterPro" id="IPR029063">
    <property type="entry name" value="SAM-dependent_MTases_sf"/>
</dbReference>
<dbReference type="InterPro" id="IPR013216">
    <property type="entry name" value="Methyltransf_11"/>
</dbReference>
<dbReference type="Pfam" id="PF08241">
    <property type="entry name" value="Methyltransf_11"/>
    <property type="match status" value="1"/>
</dbReference>
<dbReference type="InterPro" id="IPR051052">
    <property type="entry name" value="Diverse_substrate_MTase"/>
</dbReference>
<dbReference type="GO" id="GO:0032259">
    <property type="term" value="P:methylation"/>
    <property type="evidence" value="ECO:0007669"/>
    <property type="project" value="UniProtKB-KW"/>
</dbReference>
<keyword evidence="2" id="KW-0489">Methyltransferase</keyword>
<evidence type="ECO:0000259" key="1">
    <source>
        <dbReference type="Pfam" id="PF08241"/>
    </source>
</evidence>
<reference evidence="2 3" key="1">
    <citation type="journal article" date="2018" name="Mycol. Prog.">
        <title>Coniella lustricola, a new species from submerged detritus.</title>
        <authorList>
            <person name="Raudabaugh D.B."/>
            <person name="Iturriaga T."/>
            <person name="Carver A."/>
            <person name="Mondo S."/>
            <person name="Pangilinan J."/>
            <person name="Lipzen A."/>
            <person name="He G."/>
            <person name="Amirebrahimi M."/>
            <person name="Grigoriev I.V."/>
            <person name="Miller A.N."/>
        </authorList>
    </citation>
    <scope>NUCLEOTIDE SEQUENCE [LARGE SCALE GENOMIC DNA]</scope>
    <source>
        <strain evidence="2 3">B22-T-1</strain>
    </source>
</reference>
<sequence>MSQSAKDEKTFRSYSTQDATQYAQFRQRYSEALYQSILAYHCSPAAPDTKLDTVVDIGCGPGIATFKLAEYFNSVLGLDPSEAMIDAARTQLAEKNSKKASIRFEVSTAEDIDATLVPDGSVDVITAATCAHWFDMTRFWPTAARILKPGGTVALWCSKSSKAHHSVPNAAKINAALEDLENKELRPFFEPGNLLSRDLYASIGLPWTISPPETAFEQTTFVRKLFGRDDNDDPFFDGSGSGAAAAGRKFDLDTMERMVATVSPVTRWREAHPKVKPGSEDDIVRRMRRIIEANLQEMGVDVANARVQDGTLGVMLLVRKKA</sequence>
<dbReference type="PANTHER" id="PTHR44942:SF10">
    <property type="entry name" value="METHYLTRANSFERASE TYPE 11 DOMAIN-CONTAINING PROTEIN"/>
    <property type="match status" value="1"/>
</dbReference>
<dbReference type="CDD" id="cd02440">
    <property type="entry name" value="AdoMet_MTases"/>
    <property type="match status" value="1"/>
</dbReference>
<evidence type="ECO:0000313" key="3">
    <source>
        <dbReference type="Proteomes" id="UP000241462"/>
    </source>
</evidence>
<accession>A0A2T2ZT87</accession>
<keyword evidence="2" id="KW-0808">Transferase</keyword>
<dbReference type="AlphaFoldDB" id="A0A2T2ZT87"/>
<evidence type="ECO:0000313" key="2">
    <source>
        <dbReference type="EMBL" id="PSR75850.1"/>
    </source>
</evidence>
<dbReference type="SUPFAM" id="SSF53335">
    <property type="entry name" value="S-adenosyl-L-methionine-dependent methyltransferases"/>
    <property type="match status" value="1"/>
</dbReference>
<dbReference type="Proteomes" id="UP000241462">
    <property type="component" value="Unassembled WGS sequence"/>
</dbReference>
<dbReference type="STRING" id="2025994.A0A2T2ZT87"/>
<feature type="domain" description="Methyltransferase type 11" evidence="1">
    <location>
        <begin position="55"/>
        <end position="154"/>
    </location>
</feature>
<protein>
    <submittedName>
        <fullName evidence="2">S-adenosyl-L-methionine-dependent methyltransferase</fullName>
    </submittedName>
</protein>
<keyword evidence="3" id="KW-1185">Reference proteome</keyword>
<dbReference type="PANTHER" id="PTHR44942">
    <property type="entry name" value="METHYLTRANSF_11 DOMAIN-CONTAINING PROTEIN"/>
    <property type="match status" value="1"/>
</dbReference>
<dbReference type="InParanoid" id="A0A2T2ZT87"/>
<organism evidence="2 3">
    <name type="scientific">Coniella lustricola</name>
    <dbReference type="NCBI Taxonomy" id="2025994"/>
    <lineage>
        <taxon>Eukaryota</taxon>
        <taxon>Fungi</taxon>
        <taxon>Dikarya</taxon>
        <taxon>Ascomycota</taxon>
        <taxon>Pezizomycotina</taxon>
        <taxon>Sordariomycetes</taxon>
        <taxon>Sordariomycetidae</taxon>
        <taxon>Diaporthales</taxon>
        <taxon>Schizoparmaceae</taxon>
        <taxon>Coniella</taxon>
    </lineage>
</organism>
<dbReference type="OrthoDB" id="10027013at2759"/>
<name>A0A2T2ZT87_9PEZI</name>
<proteinExistence type="predicted"/>
<gene>
    <name evidence="2" type="ORF">BD289DRAFT_379036</name>
</gene>
<dbReference type="GO" id="GO:0008757">
    <property type="term" value="F:S-adenosylmethionine-dependent methyltransferase activity"/>
    <property type="evidence" value="ECO:0007669"/>
    <property type="project" value="InterPro"/>
</dbReference>